<proteinExistence type="predicted"/>
<evidence type="ECO:0000313" key="2">
    <source>
        <dbReference type="EMBL" id="PAB59667.1"/>
    </source>
</evidence>
<dbReference type="Proteomes" id="UP000216024">
    <property type="component" value="Unassembled WGS sequence"/>
</dbReference>
<evidence type="ECO:0000259" key="1">
    <source>
        <dbReference type="Pfam" id="PF13539"/>
    </source>
</evidence>
<protein>
    <submittedName>
        <fullName evidence="2">Glycoside hydrolase</fullName>
    </submittedName>
</protein>
<feature type="domain" description="Peptidase M15C" evidence="1">
    <location>
        <begin position="198"/>
        <end position="265"/>
    </location>
</feature>
<dbReference type="PROSITE" id="PS51257">
    <property type="entry name" value="PROKAR_LIPOPROTEIN"/>
    <property type="match status" value="1"/>
</dbReference>
<dbReference type="GO" id="GO:0008233">
    <property type="term" value="F:peptidase activity"/>
    <property type="evidence" value="ECO:0007669"/>
    <property type="project" value="InterPro"/>
</dbReference>
<dbReference type="InterPro" id="IPR039561">
    <property type="entry name" value="Peptidase_M15C"/>
</dbReference>
<organism evidence="2 3">
    <name type="scientific">Anaeromicrobium sediminis</name>
    <dbReference type="NCBI Taxonomy" id="1478221"/>
    <lineage>
        <taxon>Bacteria</taxon>
        <taxon>Bacillati</taxon>
        <taxon>Bacillota</taxon>
        <taxon>Clostridia</taxon>
        <taxon>Peptostreptococcales</taxon>
        <taxon>Thermotaleaceae</taxon>
        <taxon>Anaeromicrobium</taxon>
    </lineage>
</organism>
<gene>
    <name evidence="2" type="ORF">CCE28_08865</name>
</gene>
<keyword evidence="2" id="KW-0378">Hydrolase</keyword>
<evidence type="ECO:0000313" key="3">
    <source>
        <dbReference type="Proteomes" id="UP000216024"/>
    </source>
</evidence>
<comment type="caution">
    <text evidence="2">The sequence shown here is derived from an EMBL/GenBank/DDBJ whole genome shotgun (WGS) entry which is preliminary data.</text>
</comment>
<dbReference type="Pfam" id="PF13539">
    <property type="entry name" value="Peptidase_M15_4"/>
    <property type="match status" value="1"/>
</dbReference>
<dbReference type="Gene3D" id="3.30.1380.10">
    <property type="match status" value="1"/>
</dbReference>
<keyword evidence="3" id="KW-1185">Reference proteome</keyword>
<dbReference type="EMBL" id="NIBG01000006">
    <property type="protein sequence ID" value="PAB59667.1"/>
    <property type="molecule type" value="Genomic_DNA"/>
</dbReference>
<dbReference type="OrthoDB" id="9799970at2"/>
<dbReference type="SUPFAM" id="SSF55166">
    <property type="entry name" value="Hedgehog/DD-peptidase"/>
    <property type="match status" value="1"/>
</dbReference>
<accession>A0A267MJN7</accession>
<dbReference type="AlphaFoldDB" id="A0A267MJN7"/>
<sequence>MKKICLYMFLFTVIFSMGCTKKEETAEKVKETNSVDMAYEINMKRDLLTLMMAYPEYITDVEMTSDDKVYVIMKSGNKILYDDKQKKNYSAKLNNPDLQDMLEEIYPLSHVDEIMEKNFDPGRIRVYALLKEVYGNSKIGVEKNLVSAKGVRFNKNNRAAENIKNVMNELLPLAKSNGKIGACVYPMSGTFCYRVISGTGRLSPHSFGIAIDLARDNRDYWKWASKEAGAKRLKSYPQEIVNIFEKNYFIWGGKWNHFDILHFEYRPEFIIKSKYFSKNIGLDEKWYSNVNINDEYIKKCIDLIEEKIK</sequence>
<reference evidence="2 3" key="1">
    <citation type="submission" date="2017-06" db="EMBL/GenBank/DDBJ databases">
        <title>Draft genome sequence of anaerobic fermentative bacterium Anaeromicrobium sediminis DY2726D isolated from West Pacific Ocean sediments.</title>
        <authorList>
            <person name="Zeng X."/>
        </authorList>
    </citation>
    <scope>NUCLEOTIDE SEQUENCE [LARGE SCALE GENOMIC DNA]</scope>
    <source>
        <strain evidence="2 3">DY2726D</strain>
    </source>
</reference>
<dbReference type="InterPro" id="IPR009045">
    <property type="entry name" value="Zn_M74/Hedgehog-like"/>
</dbReference>
<name>A0A267MJN7_9FIRM</name>